<evidence type="ECO:0000256" key="3">
    <source>
        <dbReference type="ARBA" id="ARBA00012387"/>
    </source>
</evidence>
<feature type="domain" description="MannoseP isomerase/GMP-like beta-helix" evidence="12">
    <location>
        <begin position="297"/>
        <end position="346"/>
    </location>
</feature>
<dbReference type="Gene3D" id="3.90.550.10">
    <property type="entry name" value="Spore Coat Polysaccharide Biosynthesis Protein SpsA, Chain A"/>
    <property type="match status" value="1"/>
</dbReference>
<keyword evidence="6" id="KW-0547">Nucleotide-binding</keyword>
<dbReference type="SUPFAM" id="SSF51182">
    <property type="entry name" value="RmlC-like cupins"/>
    <property type="match status" value="1"/>
</dbReference>
<comment type="catalytic activity">
    <reaction evidence="8">
        <text>alpha-D-mannose 1-phosphate + GTP + H(+) = GDP-alpha-D-mannose + diphosphate</text>
        <dbReference type="Rhea" id="RHEA:15229"/>
        <dbReference type="ChEBI" id="CHEBI:15378"/>
        <dbReference type="ChEBI" id="CHEBI:33019"/>
        <dbReference type="ChEBI" id="CHEBI:37565"/>
        <dbReference type="ChEBI" id="CHEBI:57527"/>
        <dbReference type="ChEBI" id="CHEBI:58409"/>
        <dbReference type="EC" id="2.7.7.13"/>
    </reaction>
</comment>
<dbReference type="InterPro" id="IPR005835">
    <property type="entry name" value="NTP_transferase_dom"/>
</dbReference>
<keyword evidence="13" id="KW-0413">Isomerase</keyword>
<dbReference type="Pfam" id="PF01050">
    <property type="entry name" value="MannoseP_isomer"/>
    <property type="match status" value="1"/>
</dbReference>
<evidence type="ECO:0000259" key="12">
    <source>
        <dbReference type="Pfam" id="PF22640"/>
    </source>
</evidence>
<evidence type="ECO:0000256" key="6">
    <source>
        <dbReference type="ARBA" id="ARBA00022741"/>
    </source>
</evidence>
<evidence type="ECO:0000256" key="8">
    <source>
        <dbReference type="ARBA" id="ARBA00047343"/>
    </source>
</evidence>
<dbReference type="AlphaFoldDB" id="A0A7Z0LI80"/>
<dbReference type="GO" id="GO:0005525">
    <property type="term" value="F:GTP binding"/>
    <property type="evidence" value="ECO:0007669"/>
    <property type="project" value="UniProtKB-KW"/>
</dbReference>
<keyword evidence="14" id="KW-1185">Reference proteome</keyword>
<dbReference type="CDD" id="cd02509">
    <property type="entry name" value="GDP-M1P_Guanylyltransferase"/>
    <property type="match status" value="1"/>
</dbReference>
<keyword evidence="5 13" id="KW-0548">Nucleotidyltransferase</keyword>
<dbReference type="Pfam" id="PF00483">
    <property type="entry name" value="NTP_transferase"/>
    <property type="match status" value="1"/>
</dbReference>
<keyword evidence="4 13" id="KW-0808">Transferase</keyword>
<dbReference type="PANTHER" id="PTHR46390:SF1">
    <property type="entry name" value="MANNOSE-1-PHOSPHATE GUANYLYLTRANSFERASE"/>
    <property type="match status" value="1"/>
</dbReference>
<dbReference type="GO" id="GO:0009298">
    <property type="term" value="P:GDP-mannose biosynthetic process"/>
    <property type="evidence" value="ECO:0007669"/>
    <property type="project" value="UniProtKB-UniPathway"/>
</dbReference>
<dbReference type="InterPro" id="IPR011051">
    <property type="entry name" value="RmlC_Cupin_sf"/>
</dbReference>
<dbReference type="EC" id="2.7.7.13" evidence="3"/>
<dbReference type="InterPro" id="IPR014710">
    <property type="entry name" value="RmlC-like_jellyroll"/>
</dbReference>
<dbReference type="Pfam" id="PF22640">
    <property type="entry name" value="ManC_GMP_beta-helix"/>
    <property type="match status" value="1"/>
</dbReference>
<sequence>MIQPVILSGGSGTRLWPLSREQMPKQFLSLLGSDSLLQQTLQRLDGLSASAPMIIGSHTQRFLLAEQVREHNVTLVLEPEGRNTAPAIACAALLAQQNGEDPLLLVLPADHAIDDVAAFQQSVTNAETLAKAGYLVTFGVVPTHPETGYGYIVCDKLDGGESLTAGYRVHRFIEKPDAERAKALIAQGDTLWNSGMFLFKASAYLNELAAHEPQMMSTCEAAVASAHRDLDFLRLGKAAFEAIPAESIDVAVMERSRRAAVVPLNAGWCDIGSFDALWAASPQDAAGNVAKGDAWLCDTRRSLVMADQRLVVTLGVEDMVVVEANDAVLVAHRTRAQEVKALVASLAQARRPEAQQSAQVHRPWGSFQTMERGARYQVKHISVKPGGKLSLQRHQHRAEHWVVVSGTALVTLGDQAFWVSENQSTYIPIGAVHRLENPGKIPLVLIEVQSGAYLGEDDIERLDDVYSRHNEAP</sequence>
<dbReference type="GO" id="GO:0004475">
    <property type="term" value="F:mannose-1-phosphate guanylyltransferase (GTP) activity"/>
    <property type="evidence" value="ECO:0007669"/>
    <property type="project" value="UniProtKB-EC"/>
</dbReference>
<dbReference type="InterPro" id="IPR001538">
    <property type="entry name" value="Man6P_isomerase-2_C"/>
</dbReference>
<dbReference type="EMBL" id="JACCDF010000001">
    <property type="protein sequence ID" value="NYS59491.1"/>
    <property type="molecule type" value="Genomic_DNA"/>
</dbReference>
<comment type="similarity">
    <text evidence="2 9">Belongs to the mannose-6-phosphate isomerase type 2 family.</text>
</comment>
<reference evidence="13 14" key="1">
    <citation type="journal article" date="2015" name="Int. J. Syst. Evol. Microbiol.">
        <title>Halomonas salicampi sp. nov., a halotolerant and alkalitolerant bacterium isolated from a saltern soil.</title>
        <authorList>
            <person name="Lee J.C."/>
            <person name="Kim Y.S."/>
            <person name="Yun B.S."/>
            <person name="Whang K.S."/>
        </authorList>
    </citation>
    <scope>NUCLEOTIDE SEQUENCE [LARGE SCALE GENOMIC DNA]</scope>
    <source>
        <strain evidence="13 14">BH103</strain>
    </source>
</reference>
<evidence type="ECO:0000256" key="5">
    <source>
        <dbReference type="ARBA" id="ARBA00022695"/>
    </source>
</evidence>
<evidence type="ECO:0000256" key="1">
    <source>
        <dbReference type="ARBA" id="ARBA00004823"/>
    </source>
</evidence>
<dbReference type="InterPro" id="IPR029044">
    <property type="entry name" value="Nucleotide-diphossugar_trans"/>
</dbReference>
<evidence type="ECO:0000256" key="9">
    <source>
        <dbReference type="RuleBase" id="RU004190"/>
    </source>
</evidence>
<feature type="domain" description="Nucleotidyl transferase" evidence="10">
    <location>
        <begin position="4"/>
        <end position="285"/>
    </location>
</feature>
<evidence type="ECO:0000313" key="13">
    <source>
        <dbReference type="EMBL" id="NYS59491.1"/>
    </source>
</evidence>
<dbReference type="InterPro" id="IPR049577">
    <property type="entry name" value="GMPP_N"/>
</dbReference>
<feature type="domain" description="Mannose-6-phosphate isomerase type II C-terminal" evidence="11">
    <location>
        <begin position="351"/>
        <end position="464"/>
    </location>
</feature>
<dbReference type="InterPro" id="IPR051161">
    <property type="entry name" value="Mannose-6P_isomerase_type2"/>
</dbReference>
<dbReference type="SUPFAM" id="SSF53448">
    <property type="entry name" value="Nucleotide-diphospho-sugar transferases"/>
    <property type="match status" value="1"/>
</dbReference>
<dbReference type="InterPro" id="IPR054566">
    <property type="entry name" value="ManC/GMP-like_b-helix"/>
</dbReference>
<dbReference type="CDD" id="cd02213">
    <property type="entry name" value="cupin_PMI_typeII_C"/>
    <property type="match status" value="1"/>
</dbReference>
<evidence type="ECO:0000313" key="14">
    <source>
        <dbReference type="Proteomes" id="UP000586119"/>
    </source>
</evidence>
<dbReference type="Proteomes" id="UP000586119">
    <property type="component" value="Unassembled WGS sequence"/>
</dbReference>
<dbReference type="NCBIfam" id="TIGR01479">
    <property type="entry name" value="GMP_PMI"/>
    <property type="match status" value="1"/>
</dbReference>
<dbReference type="UniPathway" id="UPA00126">
    <property type="reaction ID" value="UER00930"/>
</dbReference>
<gene>
    <name evidence="13" type="ORF">HZS81_01755</name>
</gene>
<dbReference type="InterPro" id="IPR006375">
    <property type="entry name" value="Man1P_GuaTrfase/Man6P_Isoase"/>
</dbReference>
<comment type="pathway">
    <text evidence="1">Nucleotide-sugar biosynthesis; GDP-alpha-D-mannose biosynthesis; GDP-alpha-D-mannose from alpha-D-mannose 1-phosphate (GTP route): step 1/1.</text>
</comment>
<keyword evidence="7" id="KW-0342">GTP-binding</keyword>
<dbReference type="FunFam" id="3.90.550.10:FF:000046">
    <property type="entry name" value="Mannose-1-phosphate guanylyltransferase (GDP)"/>
    <property type="match status" value="1"/>
</dbReference>
<comment type="caution">
    <text evidence="13">The sequence shown here is derived from an EMBL/GenBank/DDBJ whole genome shotgun (WGS) entry which is preliminary data.</text>
</comment>
<dbReference type="RefSeq" id="WP_179928821.1">
    <property type="nucleotide sequence ID" value="NZ_JACCDF010000001.1"/>
</dbReference>
<dbReference type="Gene3D" id="2.60.120.10">
    <property type="entry name" value="Jelly Rolls"/>
    <property type="match status" value="1"/>
</dbReference>
<protein>
    <recommendedName>
        <fullName evidence="3">mannose-1-phosphate guanylyltransferase</fullName>
        <ecNumber evidence="3">2.7.7.13</ecNumber>
    </recommendedName>
</protein>
<dbReference type="GO" id="GO:0000271">
    <property type="term" value="P:polysaccharide biosynthetic process"/>
    <property type="evidence" value="ECO:0007669"/>
    <property type="project" value="InterPro"/>
</dbReference>
<proteinExistence type="inferred from homology"/>
<dbReference type="FunFam" id="2.60.120.10:FF:000032">
    <property type="entry name" value="Mannose-1-phosphate guanylyltransferase/mannose-6-phosphate isomerase"/>
    <property type="match status" value="1"/>
</dbReference>
<evidence type="ECO:0000256" key="7">
    <source>
        <dbReference type="ARBA" id="ARBA00023134"/>
    </source>
</evidence>
<dbReference type="GO" id="GO:0016853">
    <property type="term" value="F:isomerase activity"/>
    <property type="evidence" value="ECO:0007669"/>
    <property type="project" value="UniProtKB-KW"/>
</dbReference>
<name>A0A7Z0LI80_9GAMM</name>
<evidence type="ECO:0000256" key="2">
    <source>
        <dbReference type="ARBA" id="ARBA00006115"/>
    </source>
</evidence>
<dbReference type="PANTHER" id="PTHR46390">
    <property type="entry name" value="MANNOSE-1-PHOSPHATE GUANYLYLTRANSFERASE"/>
    <property type="match status" value="1"/>
</dbReference>
<accession>A0A7Z0LI80</accession>
<evidence type="ECO:0000259" key="10">
    <source>
        <dbReference type="Pfam" id="PF00483"/>
    </source>
</evidence>
<evidence type="ECO:0000259" key="11">
    <source>
        <dbReference type="Pfam" id="PF01050"/>
    </source>
</evidence>
<evidence type="ECO:0000256" key="4">
    <source>
        <dbReference type="ARBA" id="ARBA00022679"/>
    </source>
</evidence>
<organism evidence="13 14">
    <name type="scientific">Vreelandella salicampi</name>
    <dbReference type="NCBI Taxonomy" id="1449798"/>
    <lineage>
        <taxon>Bacteria</taxon>
        <taxon>Pseudomonadati</taxon>
        <taxon>Pseudomonadota</taxon>
        <taxon>Gammaproteobacteria</taxon>
        <taxon>Oceanospirillales</taxon>
        <taxon>Halomonadaceae</taxon>
        <taxon>Vreelandella</taxon>
    </lineage>
</organism>